<evidence type="ECO:0000313" key="5">
    <source>
        <dbReference type="EMBL" id="HIU46777.1"/>
    </source>
</evidence>
<evidence type="ECO:0000256" key="1">
    <source>
        <dbReference type="ARBA" id="ARBA00022679"/>
    </source>
</evidence>
<dbReference type="InterPro" id="IPR000182">
    <property type="entry name" value="GNAT_dom"/>
</dbReference>
<feature type="domain" description="N-acetyltransferase" evidence="4">
    <location>
        <begin position="1"/>
        <end position="118"/>
    </location>
</feature>
<dbReference type="InterPro" id="IPR050680">
    <property type="entry name" value="YpeA/RimI_acetyltransf"/>
</dbReference>
<dbReference type="Gene3D" id="3.40.630.30">
    <property type="match status" value="2"/>
</dbReference>
<evidence type="ECO:0000256" key="2">
    <source>
        <dbReference type="ARBA" id="ARBA00023315"/>
    </source>
</evidence>
<dbReference type="GO" id="GO:0016747">
    <property type="term" value="F:acyltransferase activity, transferring groups other than amino-acyl groups"/>
    <property type="evidence" value="ECO:0007669"/>
    <property type="project" value="InterPro"/>
</dbReference>
<protein>
    <submittedName>
        <fullName evidence="5">GNAT family N-acetyltransferase</fullName>
    </submittedName>
</protein>
<comment type="caution">
    <text evidence="5">The sequence shown here is derived from an EMBL/GenBank/DDBJ whole genome shotgun (WGS) entry which is preliminary data.</text>
</comment>
<dbReference type="EMBL" id="DVNK01000038">
    <property type="protein sequence ID" value="HIU46777.1"/>
    <property type="molecule type" value="Genomic_DNA"/>
</dbReference>
<feature type="domain" description="N-acetyltransferase" evidence="4">
    <location>
        <begin position="300"/>
        <end position="433"/>
    </location>
</feature>
<gene>
    <name evidence="5" type="ORF">IAC59_05925</name>
</gene>
<sequence length="433" mass="46103">MDITHAADRVRVRELAELFRRNFGWAVRSDEAVEAALGHPANVVLEWRERGRLMGAAVMRRNTVLMLCVDERARRQGIGSALLARCEALLCEQGYAEVSVGAGDDYLLPGVPSILPCGPDCSESQVAAQDEPHAKQGEKAHAPTGSESQGAAQDEPHAGQGREAHAPSDSEPQVAAVDAPHVKQGEEAHVPTGSEPQVAAQDEPHAGQDREAHALTGSESQVAAQDEPHAGQDREARAPTGSEPQVAADAARQFFVRRGYRHAWGECECFDMCAEFGWQSCADGATLDGAADSDEAPAGVELRWAEVRDRAATLECARAAHAPFERYYEPAQLYVPGARRALLAVEAARVVGVLIAGCGEAAAGMGGIACVAVVPERRGRGIARALVCAATGALRRAGMARGFIGYTYSGLEQLYGAAGYRISMRYFMARKPL</sequence>
<accession>A0A9D1S4Z7</accession>
<evidence type="ECO:0000256" key="3">
    <source>
        <dbReference type="SAM" id="MobiDB-lite"/>
    </source>
</evidence>
<dbReference type="AlphaFoldDB" id="A0A9D1S4Z7"/>
<keyword evidence="1" id="KW-0808">Transferase</keyword>
<dbReference type="SUPFAM" id="SSF55729">
    <property type="entry name" value="Acyl-CoA N-acyltransferases (Nat)"/>
    <property type="match status" value="2"/>
</dbReference>
<keyword evidence="2" id="KW-0012">Acyltransferase</keyword>
<dbReference type="PANTHER" id="PTHR43420">
    <property type="entry name" value="ACETYLTRANSFERASE"/>
    <property type="match status" value="1"/>
</dbReference>
<evidence type="ECO:0000313" key="6">
    <source>
        <dbReference type="Proteomes" id="UP000824123"/>
    </source>
</evidence>
<feature type="compositionally biased region" description="Basic and acidic residues" evidence="3">
    <location>
        <begin position="154"/>
        <end position="168"/>
    </location>
</feature>
<dbReference type="InterPro" id="IPR016181">
    <property type="entry name" value="Acyl_CoA_acyltransferase"/>
</dbReference>
<proteinExistence type="predicted"/>
<name>A0A9D1S4Z7_9FIRM</name>
<dbReference type="PROSITE" id="PS51186">
    <property type="entry name" value="GNAT"/>
    <property type="match status" value="2"/>
</dbReference>
<dbReference type="CDD" id="cd04301">
    <property type="entry name" value="NAT_SF"/>
    <property type="match status" value="2"/>
</dbReference>
<reference evidence="5" key="1">
    <citation type="submission" date="2020-10" db="EMBL/GenBank/DDBJ databases">
        <authorList>
            <person name="Gilroy R."/>
        </authorList>
    </citation>
    <scope>NUCLEOTIDE SEQUENCE</scope>
    <source>
        <strain evidence="5">ChiSxjej2B14-8506</strain>
    </source>
</reference>
<organism evidence="5 6">
    <name type="scientific">Candidatus Fimadaptatus faecigallinarum</name>
    <dbReference type="NCBI Taxonomy" id="2840814"/>
    <lineage>
        <taxon>Bacteria</taxon>
        <taxon>Bacillati</taxon>
        <taxon>Bacillota</taxon>
        <taxon>Clostridia</taxon>
        <taxon>Eubacteriales</taxon>
        <taxon>Candidatus Fimadaptatus</taxon>
    </lineage>
</organism>
<dbReference type="Proteomes" id="UP000824123">
    <property type="component" value="Unassembled WGS sequence"/>
</dbReference>
<feature type="compositionally biased region" description="Basic and acidic residues" evidence="3">
    <location>
        <begin position="226"/>
        <end position="237"/>
    </location>
</feature>
<dbReference type="Pfam" id="PF13673">
    <property type="entry name" value="Acetyltransf_10"/>
    <property type="match status" value="1"/>
</dbReference>
<feature type="region of interest" description="Disordered" evidence="3">
    <location>
        <begin position="122"/>
        <end position="247"/>
    </location>
</feature>
<feature type="compositionally biased region" description="Basic and acidic residues" evidence="3">
    <location>
        <begin position="180"/>
        <end position="189"/>
    </location>
</feature>
<dbReference type="Pfam" id="PF00583">
    <property type="entry name" value="Acetyltransf_1"/>
    <property type="match status" value="1"/>
</dbReference>
<reference evidence="5" key="2">
    <citation type="journal article" date="2021" name="PeerJ">
        <title>Extensive microbial diversity within the chicken gut microbiome revealed by metagenomics and culture.</title>
        <authorList>
            <person name="Gilroy R."/>
            <person name="Ravi A."/>
            <person name="Getino M."/>
            <person name="Pursley I."/>
            <person name="Horton D.L."/>
            <person name="Alikhan N.F."/>
            <person name="Baker D."/>
            <person name="Gharbi K."/>
            <person name="Hall N."/>
            <person name="Watson M."/>
            <person name="Adriaenssens E.M."/>
            <person name="Foster-Nyarko E."/>
            <person name="Jarju S."/>
            <person name="Secka A."/>
            <person name="Antonio M."/>
            <person name="Oren A."/>
            <person name="Chaudhuri R.R."/>
            <person name="La Ragione R."/>
            <person name="Hildebrand F."/>
            <person name="Pallen M.J."/>
        </authorList>
    </citation>
    <scope>NUCLEOTIDE SEQUENCE</scope>
    <source>
        <strain evidence="5">ChiSxjej2B14-8506</strain>
    </source>
</reference>
<feature type="compositionally biased region" description="Basic and acidic residues" evidence="3">
    <location>
        <begin position="202"/>
        <end position="213"/>
    </location>
</feature>
<evidence type="ECO:0000259" key="4">
    <source>
        <dbReference type="PROSITE" id="PS51186"/>
    </source>
</evidence>
<feature type="compositionally biased region" description="Basic and acidic residues" evidence="3">
    <location>
        <begin position="130"/>
        <end position="141"/>
    </location>
</feature>